<sequence>MSFNYSTALWPHSDDAFFRDLDISPKLQYGPHCVAACLSMLTGEPQRSYIDVVNTQDPLAWSDELKKHGKKLAYCPADVRRLEFYMPELVDYDDLFLLCYYTPTDPHRILEDPDEHGWVCGSHVVILHRDRIYDPAKGEAVKADIHRCTTKHTKRVFRIVPANHERGI</sequence>
<dbReference type="KEGG" id="drt:Dret_1249"/>
<protein>
    <recommendedName>
        <fullName evidence="3">Peptidase C39-like domain-containing protein</fullName>
    </recommendedName>
</protein>
<evidence type="ECO:0000313" key="2">
    <source>
        <dbReference type="Proteomes" id="UP000001052"/>
    </source>
</evidence>
<dbReference type="RefSeq" id="WP_015751684.1">
    <property type="nucleotide sequence ID" value="NC_013223.1"/>
</dbReference>
<evidence type="ECO:0008006" key="3">
    <source>
        <dbReference type="Google" id="ProtNLM"/>
    </source>
</evidence>
<dbReference type="eggNOG" id="ENOG50342D8">
    <property type="taxonomic scope" value="Bacteria"/>
</dbReference>
<dbReference type="AlphaFoldDB" id="C8X1W5"/>
<dbReference type="Proteomes" id="UP000001052">
    <property type="component" value="Chromosome"/>
</dbReference>
<dbReference type="STRING" id="485915.Dret_1249"/>
<evidence type="ECO:0000313" key="1">
    <source>
        <dbReference type="EMBL" id="ACV68537.1"/>
    </source>
</evidence>
<dbReference type="OrthoDB" id="9849933at2"/>
<organism evidence="1 2">
    <name type="scientific">Desulfohalobium retbaense (strain ATCC 49708 / DSM 5692 / JCM 16813 / HR100)</name>
    <dbReference type="NCBI Taxonomy" id="485915"/>
    <lineage>
        <taxon>Bacteria</taxon>
        <taxon>Pseudomonadati</taxon>
        <taxon>Thermodesulfobacteriota</taxon>
        <taxon>Desulfovibrionia</taxon>
        <taxon>Desulfovibrionales</taxon>
        <taxon>Desulfohalobiaceae</taxon>
        <taxon>Desulfohalobium</taxon>
    </lineage>
</organism>
<dbReference type="EMBL" id="CP001734">
    <property type="protein sequence ID" value="ACV68537.1"/>
    <property type="molecule type" value="Genomic_DNA"/>
</dbReference>
<reference evidence="1 2" key="2">
    <citation type="journal article" date="2010" name="Stand. Genomic Sci.">
        <title>Complete genome sequence of Desulfohalobium retbaense type strain (HR(100)).</title>
        <authorList>
            <person name="Spring S."/>
            <person name="Nolan M."/>
            <person name="Lapidus A."/>
            <person name="Glavina Del Rio T."/>
            <person name="Copeland A."/>
            <person name="Tice H."/>
            <person name="Cheng J.F."/>
            <person name="Lucas S."/>
            <person name="Land M."/>
            <person name="Chen F."/>
            <person name="Bruce D."/>
            <person name="Goodwin L."/>
            <person name="Pitluck S."/>
            <person name="Ivanova N."/>
            <person name="Mavromatis K."/>
            <person name="Mikhailova N."/>
            <person name="Pati A."/>
            <person name="Chen A."/>
            <person name="Palaniappan K."/>
            <person name="Hauser L."/>
            <person name="Chang Y.J."/>
            <person name="Jeffries C.D."/>
            <person name="Munk C."/>
            <person name="Kiss H."/>
            <person name="Chain P."/>
            <person name="Han C."/>
            <person name="Brettin T."/>
            <person name="Detter J.C."/>
            <person name="Schuler E."/>
            <person name="Goker M."/>
            <person name="Rohde M."/>
            <person name="Bristow J."/>
            <person name="Eisen J.A."/>
            <person name="Markowitz V."/>
            <person name="Hugenholtz P."/>
            <person name="Kyrpides N.C."/>
            <person name="Klenk H.P."/>
        </authorList>
    </citation>
    <scope>NUCLEOTIDE SEQUENCE [LARGE SCALE GENOMIC DNA]</scope>
    <source>
        <strain evidence="1 2">DSM 5692</strain>
    </source>
</reference>
<reference evidence="2" key="1">
    <citation type="submission" date="2009-09" db="EMBL/GenBank/DDBJ databases">
        <title>The complete chromosome of Desulfohalobium retbaense DSM 5692.</title>
        <authorList>
            <consortium name="US DOE Joint Genome Institute (JGI-PGF)"/>
            <person name="Lucas S."/>
            <person name="Copeland A."/>
            <person name="Lapidus A."/>
            <person name="Glavina del Rio T."/>
            <person name="Dalin E."/>
            <person name="Tice H."/>
            <person name="Bruce D."/>
            <person name="Goodwin L."/>
            <person name="Pitluck S."/>
            <person name="Kyrpides N."/>
            <person name="Mavromatis K."/>
            <person name="Ivanova N."/>
            <person name="Mikhailova N."/>
            <person name="Munk A.C."/>
            <person name="Brettin T."/>
            <person name="Detter J.C."/>
            <person name="Han C."/>
            <person name="Tapia R."/>
            <person name="Larimer F."/>
            <person name="Land M."/>
            <person name="Hauser L."/>
            <person name="Markowitz V."/>
            <person name="Cheng J.-F."/>
            <person name="Hugenholtz P."/>
            <person name="Woyke T."/>
            <person name="Wu D."/>
            <person name="Spring S."/>
            <person name="Klenk H.-P."/>
            <person name="Eisen J.A."/>
        </authorList>
    </citation>
    <scope>NUCLEOTIDE SEQUENCE [LARGE SCALE GENOMIC DNA]</scope>
    <source>
        <strain evidence="2">DSM 5692</strain>
    </source>
</reference>
<gene>
    <name evidence="1" type="ordered locus">Dret_1249</name>
</gene>
<dbReference type="HOGENOM" id="CLU_1583860_0_0_7"/>
<keyword evidence="2" id="KW-1185">Reference proteome</keyword>
<name>C8X1W5_DESRD</name>
<accession>C8X1W5</accession>
<proteinExistence type="predicted"/>